<evidence type="ECO:0000313" key="2">
    <source>
        <dbReference type="Proteomes" id="UP000735541"/>
    </source>
</evidence>
<reference evidence="1 2" key="1">
    <citation type="submission" date="2021-07" db="EMBL/GenBank/DDBJ databases">
        <title>Sequencing Streptomyces halstedii LGO-A4 genome an citrus endophytic actinomycete.</title>
        <authorList>
            <person name="Samborskyy M."/>
            <person name="Scott N."/>
            <person name="Deglau R."/>
            <person name="Dickens S."/>
            <person name="Oliveira L.G."/>
        </authorList>
    </citation>
    <scope>NUCLEOTIDE SEQUENCE [LARGE SCALE GENOMIC DNA]</scope>
    <source>
        <strain evidence="1 2">LGO-A4</strain>
    </source>
</reference>
<name>A0ABS6TKY0_STRHA</name>
<dbReference type="Proteomes" id="UP000735541">
    <property type="component" value="Unassembled WGS sequence"/>
</dbReference>
<gene>
    <name evidence="1" type="ORF">STHAL_05150</name>
</gene>
<accession>A0ABS6TKY0</accession>
<organism evidence="1 2">
    <name type="scientific">Streptomyces halstedii</name>
    <dbReference type="NCBI Taxonomy" id="1944"/>
    <lineage>
        <taxon>Bacteria</taxon>
        <taxon>Bacillati</taxon>
        <taxon>Actinomycetota</taxon>
        <taxon>Actinomycetes</taxon>
        <taxon>Kitasatosporales</taxon>
        <taxon>Streptomycetaceae</taxon>
        <taxon>Streptomyces</taxon>
    </lineage>
</organism>
<keyword evidence="2" id="KW-1185">Reference proteome</keyword>
<sequence length="171" mass="18727">MSYRVVGWTWSGTIPWIKPAGQPHKGGFKQAAEFITWGVRGGLTKDRLAPAFVPGPRVDTGEAVDVAPSPVGQGHVVRVLLGLDEARPGIRPKGHRCLWASTSFLNVSACSTSSNLRLPMCRHALLEPVDLVARRSVLADRFLTVAMRRTVGRKSGRAWPWLVRLDGRKSP</sequence>
<proteinExistence type="predicted"/>
<dbReference type="RefSeq" id="WP_228872597.1">
    <property type="nucleotide sequence ID" value="NZ_JAHUVW010000001.1"/>
</dbReference>
<comment type="caution">
    <text evidence="1">The sequence shown here is derived from an EMBL/GenBank/DDBJ whole genome shotgun (WGS) entry which is preliminary data.</text>
</comment>
<evidence type="ECO:0000313" key="1">
    <source>
        <dbReference type="EMBL" id="MBV7668885.1"/>
    </source>
</evidence>
<dbReference type="EMBL" id="JAHUVW010000001">
    <property type="protein sequence ID" value="MBV7668885.1"/>
    <property type="molecule type" value="Genomic_DNA"/>
</dbReference>
<protein>
    <submittedName>
        <fullName evidence="1">Uncharacterized protein</fullName>
    </submittedName>
</protein>